<reference evidence="2 3" key="2">
    <citation type="submission" date="2018-12" db="EMBL/GenBank/DDBJ databases">
        <title>Simiduia agarivorans gen. nov., sp. nov., a marine, agarolytic bacterium isolated from shallow coastal water from Keelung, Taiwan.</title>
        <authorList>
            <person name="Shieh W.Y."/>
        </authorList>
    </citation>
    <scope>NUCLEOTIDE SEQUENCE [LARGE SCALE GENOMIC DNA]</scope>
    <source>
        <strain evidence="2 3">GTF-13</strain>
    </source>
</reference>
<dbReference type="Pfam" id="PF01584">
    <property type="entry name" value="CheW"/>
    <property type="match status" value="1"/>
</dbReference>
<dbReference type="SMART" id="SM00260">
    <property type="entry name" value="CheW"/>
    <property type="match status" value="1"/>
</dbReference>
<feature type="domain" description="CheW-like" evidence="1">
    <location>
        <begin position="18"/>
        <end position="159"/>
    </location>
</feature>
<comment type="caution">
    <text evidence="2">The sequence shown here is derived from an EMBL/GenBank/DDBJ whole genome shotgun (WGS) entry which is preliminary data.</text>
</comment>
<keyword evidence="3" id="KW-1185">Reference proteome</keyword>
<dbReference type="EMBL" id="QWEZ01000002">
    <property type="protein sequence ID" value="RRJ82721.1"/>
    <property type="molecule type" value="Genomic_DNA"/>
</dbReference>
<protein>
    <submittedName>
        <fullName evidence="2">Chemotaxis protein CheW</fullName>
    </submittedName>
</protein>
<gene>
    <name evidence="2" type="ORF">D0544_12750</name>
</gene>
<proteinExistence type="predicted"/>
<dbReference type="GO" id="GO:0006935">
    <property type="term" value="P:chemotaxis"/>
    <property type="evidence" value="ECO:0007669"/>
    <property type="project" value="InterPro"/>
</dbReference>
<dbReference type="InterPro" id="IPR036061">
    <property type="entry name" value="CheW-like_dom_sf"/>
</dbReference>
<dbReference type="PROSITE" id="PS50851">
    <property type="entry name" value="CHEW"/>
    <property type="match status" value="1"/>
</dbReference>
<dbReference type="InterPro" id="IPR002545">
    <property type="entry name" value="CheW-lke_dom"/>
</dbReference>
<dbReference type="Proteomes" id="UP000280792">
    <property type="component" value="Unassembled WGS sequence"/>
</dbReference>
<sequence length="163" mass="17689">MADPAGEQKEMSEKTEEAISGLMIPLREAQLLVPNVTVAELVGYEPPQQVEDRPEWYLGHIIWRDQNIPLVSFEGANGDPFDPSQPSQRTVVLNGVSGQEALPFYAVVVEGIPHAVRVGPEEAVPQDRELGACGAVMVHLSGEEALIPDLVKLETMILAARQG</sequence>
<reference evidence="2 3" key="1">
    <citation type="submission" date="2018-08" db="EMBL/GenBank/DDBJ databases">
        <authorList>
            <person name="Khan S.A."/>
        </authorList>
    </citation>
    <scope>NUCLEOTIDE SEQUENCE [LARGE SCALE GENOMIC DNA]</scope>
    <source>
        <strain evidence="2 3">GTF-13</strain>
    </source>
</reference>
<dbReference type="GO" id="GO:0007165">
    <property type="term" value="P:signal transduction"/>
    <property type="evidence" value="ECO:0007669"/>
    <property type="project" value="InterPro"/>
</dbReference>
<organism evidence="2 3">
    <name type="scientific">Aestuariirhabdus litorea</name>
    <dbReference type="NCBI Taxonomy" id="2528527"/>
    <lineage>
        <taxon>Bacteria</taxon>
        <taxon>Pseudomonadati</taxon>
        <taxon>Pseudomonadota</taxon>
        <taxon>Gammaproteobacteria</taxon>
        <taxon>Oceanospirillales</taxon>
        <taxon>Aestuariirhabdaceae</taxon>
        <taxon>Aestuariirhabdus</taxon>
    </lineage>
</organism>
<dbReference type="SUPFAM" id="SSF50341">
    <property type="entry name" value="CheW-like"/>
    <property type="match status" value="1"/>
</dbReference>
<dbReference type="AlphaFoldDB" id="A0A3P3VJ02"/>
<evidence type="ECO:0000313" key="3">
    <source>
        <dbReference type="Proteomes" id="UP000280792"/>
    </source>
</evidence>
<evidence type="ECO:0000313" key="2">
    <source>
        <dbReference type="EMBL" id="RRJ82721.1"/>
    </source>
</evidence>
<evidence type="ECO:0000259" key="1">
    <source>
        <dbReference type="PROSITE" id="PS50851"/>
    </source>
</evidence>
<name>A0A3P3VJ02_9GAMM</name>
<accession>A0A3P3VJ02</accession>